<gene>
    <name evidence="1" type="ORF">CBG27890</name>
    <name evidence="1" type="ORF">CBG_27890</name>
</gene>
<evidence type="ECO:0000313" key="1">
    <source>
        <dbReference type="EMBL" id="CAR98315.1"/>
    </source>
</evidence>
<dbReference type="GeneID" id="68919339"/>
<dbReference type="AlphaFoldDB" id="B6IEI5"/>
<reference evidence="1 2" key="2">
    <citation type="journal article" date="2011" name="PLoS Genet.">
        <title>Caenorhabditis briggsae recombinant inbred line genotypes reveal inter-strain incompatibility and the evolution of recombination.</title>
        <authorList>
            <person name="Ross J.A."/>
            <person name="Koboldt D.C."/>
            <person name="Staisch J.E."/>
            <person name="Chamberlin H.M."/>
            <person name="Gupta B.P."/>
            <person name="Miller R.D."/>
            <person name="Baird S.E."/>
            <person name="Haag E.S."/>
        </authorList>
    </citation>
    <scope>NUCLEOTIDE SEQUENCE [LARGE SCALE GENOMIC DNA]</scope>
    <source>
        <strain evidence="1 2">AF16</strain>
    </source>
</reference>
<evidence type="ECO:0000313" key="2">
    <source>
        <dbReference type="Proteomes" id="UP000008549"/>
    </source>
</evidence>
<proteinExistence type="predicted"/>
<reference evidence="1 2" key="1">
    <citation type="journal article" date="2003" name="PLoS Biol.">
        <title>The genome sequence of Caenorhabditis briggsae: a platform for comparative genomics.</title>
        <authorList>
            <person name="Stein L.D."/>
            <person name="Bao Z."/>
            <person name="Blasiar D."/>
            <person name="Blumenthal T."/>
            <person name="Brent M.R."/>
            <person name="Chen N."/>
            <person name="Chinwalla A."/>
            <person name="Clarke L."/>
            <person name="Clee C."/>
            <person name="Coghlan A."/>
            <person name="Coulson A."/>
            <person name="D'Eustachio P."/>
            <person name="Fitch D.H."/>
            <person name="Fulton L.A."/>
            <person name="Fulton R.E."/>
            <person name="Griffiths-Jones S."/>
            <person name="Harris T.W."/>
            <person name="Hillier L.W."/>
            <person name="Kamath R."/>
            <person name="Kuwabara P.E."/>
            <person name="Mardis E.R."/>
            <person name="Marra M.A."/>
            <person name="Miner T.L."/>
            <person name="Minx P."/>
            <person name="Mullikin J.C."/>
            <person name="Plumb R.W."/>
            <person name="Rogers J."/>
            <person name="Schein J.E."/>
            <person name="Sohrmann M."/>
            <person name="Spieth J."/>
            <person name="Stajich J.E."/>
            <person name="Wei C."/>
            <person name="Willey D."/>
            <person name="Wilson R.K."/>
            <person name="Durbin R."/>
            <person name="Waterston R.H."/>
        </authorList>
    </citation>
    <scope>NUCLEOTIDE SEQUENCE [LARGE SCALE GENOMIC DNA]</scope>
    <source>
        <strain evidence="1 2">AF16</strain>
    </source>
</reference>
<accession>B6IEI5</accession>
<dbReference type="RefSeq" id="XP_045097888.1">
    <property type="nucleotide sequence ID" value="XM_045240125.1"/>
</dbReference>
<name>B6IEI5_CAEBR</name>
<dbReference type="InParanoid" id="B6IEI5"/>
<dbReference type="CTD" id="68919339"/>
<dbReference type="Proteomes" id="UP000008549">
    <property type="component" value="Unassembled WGS sequence"/>
</dbReference>
<dbReference type="KEGG" id="cbr:CBG_27890"/>
<protein>
    <submittedName>
        <fullName evidence="1">Protein CBG27890</fullName>
    </submittedName>
</protein>
<keyword evidence="2" id="KW-1185">Reference proteome</keyword>
<organism evidence="1 2">
    <name type="scientific">Caenorhabditis briggsae</name>
    <dbReference type="NCBI Taxonomy" id="6238"/>
    <lineage>
        <taxon>Eukaryota</taxon>
        <taxon>Metazoa</taxon>
        <taxon>Ecdysozoa</taxon>
        <taxon>Nematoda</taxon>
        <taxon>Chromadorea</taxon>
        <taxon>Rhabditida</taxon>
        <taxon>Rhabditina</taxon>
        <taxon>Rhabditomorpha</taxon>
        <taxon>Rhabditoidea</taxon>
        <taxon>Rhabditidae</taxon>
        <taxon>Peloderinae</taxon>
        <taxon>Caenorhabditis</taxon>
    </lineage>
</organism>
<sequence>MTTYTYFFSFSFFFHFQDEKKTNRIRERLQSSNQSHGVLRLASDPNSSFQCHQMKRLRSKYQADFGLRKIEEEGDKISHLKR</sequence>
<dbReference type="EMBL" id="HE601409">
    <property type="protein sequence ID" value="CAR98315.1"/>
    <property type="molecule type" value="Genomic_DNA"/>
</dbReference>
<dbReference type="HOGENOM" id="CLU_2560361_0_0_1"/>